<dbReference type="Pfam" id="PF02080">
    <property type="entry name" value="TrkA_C"/>
    <property type="match status" value="1"/>
</dbReference>
<evidence type="ECO:0000256" key="4">
    <source>
        <dbReference type="ARBA" id="ARBA00022538"/>
    </source>
</evidence>
<dbReference type="AlphaFoldDB" id="A4G9M5"/>
<keyword evidence="3" id="KW-0050">Antiport</keyword>
<evidence type="ECO:0000256" key="8">
    <source>
        <dbReference type="ARBA" id="ARBA00023065"/>
    </source>
</evidence>
<feature type="transmembrane region" description="Helical" evidence="10">
    <location>
        <begin position="278"/>
        <end position="296"/>
    </location>
</feature>
<feature type="transmembrane region" description="Helical" evidence="10">
    <location>
        <begin position="303"/>
        <end position="324"/>
    </location>
</feature>
<evidence type="ECO:0000256" key="6">
    <source>
        <dbReference type="ARBA" id="ARBA00022958"/>
    </source>
</evidence>
<sequence>MLSPLELTLLLLAAAVLGVVAFRSMHLPPMLGYLVAGILIGPHTLGWAEDSSTTHALGEFGVVFLMFSIGLEFSLAKLSAMRRTVFGLGMAQVLLTIVLTMIFGWLVAHFSSRLSSISWQAALAVGGALAMSSTAIVSKVLTERLELESEHGRRSIGILLFQDLALVPLLILIPALANPKGDLLVTLGWAACKAVIVLVLLLFVGHKVMRGWFRLVVKRRSQELFMLNLLLITLGAAWITEMAGLSLALGAFVAGMLISETEFKHQVEEDIKSFRDVLLGLFFITIGMLLDIRLVVEYWWLVLVLLIGPVLVKFALVAILARWFGAPLGVALRTGLALAQAGEFGFVLLNQIGALNLLEPLIVQLILASMVLSMLIAPLILAKSNAIVMKMSANEWMVQSLALTKIASRTMAAQQHVVIAGFGRTGQSLAKLLDEEGIPYQALDLDPDRVRDAQAAGANVSYGDAGRRESLVAAGINRAAALVITYASTPSALKILHHTQQIAPTLPVIVRSYDDSDLDKLRSAGATEVVPEAIEGSLMLASHALLTLGVPLRRVVHRIQTARGERYASLRGFFHGVSDVSEGDEHLQVRLRSVQLSESAYAIGKALAQLGLETLGVEVTALRRDGKRIDWTPETILLAGDIIVLCAAVEELALAENRLLKG</sequence>
<dbReference type="KEGG" id="har:HEAR3103"/>
<dbReference type="InterPro" id="IPR006037">
    <property type="entry name" value="RCK_C"/>
</dbReference>
<feature type="transmembrane region" description="Helical" evidence="10">
    <location>
        <begin position="330"/>
        <end position="349"/>
    </location>
</feature>
<dbReference type="PANTHER" id="PTHR46157">
    <property type="entry name" value="K(+) EFFLUX ANTIPORTER 3, CHLOROPLASTIC"/>
    <property type="match status" value="1"/>
</dbReference>
<dbReference type="eggNOG" id="COG1226">
    <property type="taxonomic scope" value="Bacteria"/>
</dbReference>
<dbReference type="InterPro" id="IPR006153">
    <property type="entry name" value="Cation/H_exchanger_TM"/>
</dbReference>
<dbReference type="GO" id="GO:0006813">
    <property type="term" value="P:potassium ion transport"/>
    <property type="evidence" value="ECO:0007669"/>
    <property type="project" value="UniProtKB-KW"/>
</dbReference>
<organism evidence="13 14">
    <name type="scientific">Herminiimonas arsenicoxydans</name>
    <dbReference type="NCBI Taxonomy" id="204773"/>
    <lineage>
        <taxon>Bacteria</taxon>
        <taxon>Pseudomonadati</taxon>
        <taxon>Pseudomonadota</taxon>
        <taxon>Betaproteobacteria</taxon>
        <taxon>Burkholderiales</taxon>
        <taxon>Oxalobacteraceae</taxon>
        <taxon>Herminiimonas</taxon>
    </lineage>
</organism>
<dbReference type="SUPFAM" id="SSF116726">
    <property type="entry name" value="TrkA C-terminal domain-like"/>
    <property type="match status" value="1"/>
</dbReference>
<evidence type="ECO:0000259" key="11">
    <source>
        <dbReference type="PROSITE" id="PS51201"/>
    </source>
</evidence>
<keyword evidence="8" id="KW-0406">Ion transport</keyword>
<dbReference type="HOGENOM" id="CLU_005126_9_0_4"/>
<feature type="domain" description="RCK C-terminal" evidence="12">
    <location>
        <begin position="578"/>
        <end position="661"/>
    </location>
</feature>
<keyword evidence="2" id="KW-0813">Transport</keyword>
<evidence type="ECO:0000256" key="5">
    <source>
        <dbReference type="ARBA" id="ARBA00022692"/>
    </source>
</evidence>
<feature type="transmembrane region" description="Helical" evidence="10">
    <location>
        <begin position="85"/>
        <end position="107"/>
    </location>
</feature>
<name>A4G9M5_HERAR</name>
<dbReference type="EMBL" id="CU207211">
    <property type="protein sequence ID" value="CAL63212.1"/>
    <property type="molecule type" value="Genomic_DNA"/>
</dbReference>
<keyword evidence="7 10" id="KW-1133">Transmembrane helix</keyword>
<feature type="transmembrane region" description="Helical" evidence="10">
    <location>
        <begin position="119"/>
        <end position="137"/>
    </location>
</feature>
<dbReference type="Pfam" id="PF00999">
    <property type="entry name" value="Na_H_Exchanger"/>
    <property type="match status" value="1"/>
</dbReference>
<dbReference type="Gene3D" id="1.20.1530.20">
    <property type="match status" value="1"/>
</dbReference>
<evidence type="ECO:0000313" key="13">
    <source>
        <dbReference type="EMBL" id="CAL63212.1"/>
    </source>
</evidence>
<proteinExistence type="predicted"/>
<evidence type="ECO:0000313" key="14">
    <source>
        <dbReference type="Proteomes" id="UP000006697"/>
    </source>
</evidence>
<protein>
    <submittedName>
        <fullName evidence="13">Glutathione-regulated potassium-efflux system protein kefB (K(+)/H(+) antiporter) (NEM-activable K(+)/H(+) antiporter) KefB-like</fullName>
    </submittedName>
</protein>
<dbReference type="InterPro" id="IPR036291">
    <property type="entry name" value="NAD(P)-bd_dom_sf"/>
</dbReference>
<dbReference type="Pfam" id="PF02254">
    <property type="entry name" value="TrkA_N"/>
    <property type="match status" value="1"/>
</dbReference>
<feature type="transmembrane region" description="Helical" evidence="10">
    <location>
        <begin position="361"/>
        <end position="381"/>
    </location>
</feature>
<evidence type="ECO:0000256" key="7">
    <source>
        <dbReference type="ARBA" id="ARBA00022989"/>
    </source>
</evidence>
<evidence type="ECO:0000256" key="1">
    <source>
        <dbReference type="ARBA" id="ARBA00004127"/>
    </source>
</evidence>
<feature type="domain" description="RCK N-terminal" evidence="11">
    <location>
        <begin position="414"/>
        <end position="531"/>
    </location>
</feature>
<dbReference type="Gene3D" id="3.40.50.720">
    <property type="entry name" value="NAD(P)-binding Rossmann-like Domain"/>
    <property type="match status" value="1"/>
</dbReference>
<dbReference type="OrthoDB" id="9781411at2"/>
<evidence type="ECO:0000259" key="12">
    <source>
        <dbReference type="PROSITE" id="PS51202"/>
    </source>
</evidence>
<dbReference type="GO" id="GO:0015297">
    <property type="term" value="F:antiporter activity"/>
    <property type="evidence" value="ECO:0007669"/>
    <property type="project" value="UniProtKB-KW"/>
</dbReference>
<dbReference type="InterPro" id="IPR003148">
    <property type="entry name" value="RCK_N"/>
</dbReference>
<reference evidence="13 14" key="1">
    <citation type="journal article" date="2007" name="PLoS Genet.">
        <title>A tale of two oxidation states: bacterial colonization of arsenic-rich environments.</title>
        <authorList>
            <person name="Muller D."/>
            <person name="Medigue C."/>
            <person name="Koechler S."/>
            <person name="Barbe V."/>
            <person name="Barakat M."/>
            <person name="Talla E."/>
            <person name="Bonnefoy V."/>
            <person name="Krin E."/>
            <person name="Arsene-Ploetze F."/>
            <person name="Carapito C."/>
            <person name="Chandler M."/>
            <person name="Cournoyer B."/>
            <person name="Cruveiller S."/>
            <person name="Dossat C."/>
            <person name="Duval S."/>
            <person name="Heymann M."/>
            <person name="Leize E."/>
            <person name="Lieutaud A."/>
            <person name="Lievremont D."/>
            <person name="Makita Y."/>
            <person name="Mangenot S."/>
            <person name="Nitschke W."/>
            <person name="Ortet P."/>
            <person name="Perdrial N."/>
            <person name="Schoepp B."/>
            <person name="Siguier N."/>
            <person name="Simeonova D.D."/>
            <person name="Rouy Z."/>
            <person name="Segurens B."/>
            <person name="Turlin E."/>
            <person name="Vallenet D."/>
            <person name="Van Dorsselaer A."/>
            <person name="Weiss S."/>
            <person name="Weissenbach J."/>
            <person name="Lett M.C."/>
            <person name="Danchin A."/>
            <person name="Bertin P.N."/>
        </authorList>
    </citation>
    <scope>NUCLEOTIDE SEQUENCE [LARGE SCALE GENOMIC DNA]</scope>
    <source>
        <strain evidence="14">ULPAs1</strain>
    </source>
</reference>
<keyword evidence="5 10" id="KW-0812">Transmembrane</keyword>
<dbReference type="PROSITE" id="PS51201">
    <property type="entry name" value="RCK_N"/>
    <property type="match status" value="1"/>
</dbReference>
<dbReference type="eggNOG" id="COG0475">
    <property type="taxonomic scope" value="Bacteria"/>
</dbReference>
<dbReference type="FunFam" id="3.40.50.720:FF:000036">
    <property type="entry name" value="Glutathione-regulated potassium-efflux system protein KefB"/>
    <property type="match status" value="1"/>
</dbReference>
<keyword evidence="9 10" id="KW-0472">Membrane</keyword>
<dbReference type="PANTHER" id="PTHR46157:SF4">
    <property type="entry name" value="K(+) EFFLUX ANTIPORTER 3, CHLOROPLASTIC"/>
    <property type="match status" value="1"/>
</dbReference>
<dbReference type="InterPro" id="IPR038770">
    <property type="entry name" value="Na+/solute_symporter_sf"/>
</dbReference>
<evidence type="ECO:0000256" key="10">
    <source>
        <dbReference type="SAM" id="Phobius"/>
    </source>
</evidence>
<keyword evidence="14" id="KW-1185">Reference proteome</keyword>
<evidence type="ECO:0000256" key="2">
    <source>
        <dbReference type="ARBA" id="ARBA00022448"/>
    </source>
</evidence>
<dbReference type="Proteomes" id="UP000006697">
    <property type="component" value="Chromosome"/>
</dbReference>
<dbReference type="SUPFAM" id="SSF51735">
    <property type="entry name" value="NAD(P)-binding Rossmann-fold domains"/>
    <property type="match status" value="1"/>
</dbReference>
<feature type="transmembrane region" description="Helical" evidence="10">
    <location>
        <begin position="60"/>
        <end position="78"/>
    </location>
</feature>
<keyword evidence="4" id="KW-0633">Potassium transport</keyword>
<dbReference type="Gene3D" id="3.30.70.1450">
    <property type="entry name" value="Regulator of K+ conductance, C-terminal domain"/>
    <property type="match status" value="1"/>
</dbReference>
<dbReference type="GO" id="GO:1902600">
    <property type="term" value="P:proton transmembrane transport"/>
    <property type="evidence" value="ECO:0007669"/>
    <property type="project" value="InterPro"/>
</dbReference>
<dbReference type="GO" id="GO:0005886">
    <property type="term" value="C:plasma membrane"/>
    <property type="evidence" value="ECO:0007669"/>
    <property type="project" value="TreeGrafter"/>
</dbReference>
<dbReference type="GO" id="GO:0012505">
    <property type="term" value="C:endomembrane system"/>
    <property type="evidence" value="ECO:0007669"/>
    <property type="project" value="UniProtKB-SubCell"/>
</dbReference>
<evidence type="ECO:0000256" key="3">
    <source>
        <dbReference type="ARBA" id="ARBA00022449"/>
    </source>
</evidence>
<dbReference type="STRING" id="204773.HEAR3103"/>
<accession>A4G9M5</accession>
<gene>
    <name evidence="13" type="ordered locus">HEAR3103</name>
</gene>
<dbReference type="GO" id="GO:0008324">
    <property type="term" value="F:monoatomic cation transmembrane transporter activity"/>
    <property type="evidence" value="ECO:0007669"/>
    <property type="project" value="InterPro"/>
</dbReference>
<dbReference type="PROSITE" id="PS51202">
    <property type="entry name" value="RCK_C"/>
    <property type="match status" value="1"/>
</dbReference>
<comment type="subcellular location">
    <subcellularLocation>
        <location evidence="1">Endomembrane system</location>
        <topology evidence="1">Multi-pass membrane protein</topology>
    </subcellularLocation>
</comment>
<feature type="transmembrane region" description="Helical" evidence="10">
    <location>
        <begin position="225"/>
        <end position="258"/>
    </location>
</feature>
<feature type="transmembrane region" description="Helical" evidence="10">
    <location>
        <begin position="183"/>
        <end position="204"/>
    </location>
</feature>
<feature type="transmembrane region" description="Helical" evidence="10">
    <location>
        <begin position="158"/>
        <end position="177"/>
    </location>
</feature>
<evidence type="ECO:0000256" key="9">
    <source>
        <dbReference type="ARBA" id="ARBA00023136"/>
    </source>
</evidence>
<dbReference type="InterPro" id="IPR036721">
    <property type="entry name" value="RCK_C_sf"/>
</dbReference>
<keyword evidence="6" id="KW-0630">Potassium</keyword>